<keyword evidence="2" id="KW-1185">Reference proteome</keyword>
<dbReference type="AlphaFoldDB" id="A0A5S4YBR6"/>
<comment type="caution">
    <text evidence="1">The sequence shown here is derived from an EMBL/GenBank/DDBJ whole genome shotgun (WGS) entry which is preliminary data.</text>
</comment>
<dbReference type="Proteomes" id="UP000324797">
    <property type="component" value="Unassembled WGS sequence"/>
</dbReference>
<accession>A0A5S4YBR6</accession>
<organism evidence="1 2">
    <name type="scientific">Bradyrhizobium hipponense</name>
    <dbReference type="NCBI Taxonomy" id="2605638"/>
    <lineage>
        <taxon>Bacteria</taxon>
        <taxon>Pseudomonadati</taxon>
        <taxon>Pseudomonadota</taxon>
        <taxon>Alphaproteobacteria</taxon>
        <taxon>Hyphomicrobiales</taxon>
        <taxon>Nitrobacteraceae</taxon>
        <taxon>Bradyrhizobium</taxon>
    </lineage>
</organism>
<name>A0A5S4YBR6_9BRAD</name>
<reference evidence="1 2" key="1">
    <citation type="submission" date="2019-08" db="EMBL/GenBank/DDBJ databases">
        <title>Bradyrhizobium hipponensis sp. nov., a rhizobium isolated from a Lupinus angustifolius root nodule in Tunisia.</title>
        <authorList>
            <person name="Off K."/>
            <person name="Rejili M."/>
            <person name="Mars M."/>
            <person name="Brachmann A."/>
            <person name="Marin M."/>
        </authorList>
    </citation>
    <scope>NUCLEOTIDE SEQUENCE [LARGE SCALE GENOMIC DNA]</scope>
    <source>
        <strain evidence="2">aSej3</strain>
    </source>
</reference>
<proteinExistence type="predicted"/>
<sequence>MPKVAKFAGHWQCLQRDLNFLLIPAPTDRPHLAAFTLPSSAGFTVAPSHPSSNVSCAATRRSDVRHGFRLFDTSHSRRAMQCFAVIDGMMSLQQSSTEAAAAHLSTGSTRSHHGRSGVVELAIELHGNRQVRVYPVLIHLTNSIPLWRSSIFNVLHSMCH</sequence>
<protein>
    <submittedName>
        <fullName evidence="1">Uncharacterized protein</fullName>
    </submittedName>
</protein>
<evidence type="ECO:0000313" key="1">
    <source>
        <dbReference type="EMBL" id="TYO61402.1"/>
    </source>
</evidence>
<evidence type="ECO:0000313" key="2">
    <source>
        <dbReference type="Proteomes" id="UP000324797"/>
    </source>
</evidence>
<dbReference type="RefSeq" id="WP_148745153.1">
    <property type="nucleotide sequence ID" value="NZ_VSTH01000184.1"/>
</dbReference>
<gene>
    <name evidence="1" type="ORF">FXV83_38475</name>
</gene>
<dbReference type="EMBL" id="VSTH01000184">
    <property type="protein sequence ID" value="TYO61402.1"/>
    <property type="molecule type" value="Genomic_DNA"/>
</dbReference>